<dbReference type="GeneID" id="108262171"/>
<keyword evidence="5" id="KW-0812">Transmembrane</keyword>
<dbReference type="GO" id="GO:0016020">
    <property type="term" value="C:membrane"/>
    <property type="evidence" value="ECO:0007669"/>
    <property type="project" value="UniProtKB-SubCell"/>
</dbReference>
<dbReference type="KEGG" id="ipu:108262171"/>
<reference evidence="6" key="1">
    <citation type="journal article" date="2016" name="Nat. Commun.">
        <title>The channel catfish genome sequence provides insights into the evolution of scale formation in teleosts.</title>
        <authorList>
            <person name="Liu Z."/>
            <person name="Liu S."/>
            <person name="Yao J."/>
            <person name="Bao L."/>
            <person name="Zhang J."/>
            <person name="Li Y."/>
            <person name="Jiang C."/>
            <person name="Sun L."/>
            <person name="Wang R."/>
            <person name="Zhang Y."/>
            <person name="Zhou T."/>
            <person name="Zeng Q."/>
            <person name="Fu Q."/>
            <person name="Gao S."/>
            <person name="Li N."/>
            <person name="Koren S."/>
            <person name="Jiang Y."/>
            <person name="Zimin A."/>
            <person name="Xu P."/>
            <person name="Phillippy A.M."/>
            <person name="Geng X."/>
            <person name="Song L."/>
            <person name="Sun F."/>
            <person name="Li C."/>
            <person name="Wang X."/>
            <person name="Chen A."/>
            <person name="Jin Y."/>
            <person name="Yuan Z."/>
            <person name="Yang Y."/>
            <person name="Tan S."/>
            <person name="Peatman E."/>
            <person name="Lu J."/>
            <person name="Qin Z."/>
            <person name="Dunham R."/>
            <person name="Li Z."/>
            <person name="Sonstegard T."/>
            <person name="Feng J."/>
            <person name="Danzmann R.G."/>
            <person name="Schroeder S."/>
            <person name="Scheffler B."/>
            <person name="Duke M.V."/>
            <person name="Ballard L."/>
            <person name="Kucuktas H."/>
            <person name="Kaltenboeck L."/>
            <person name="Liu H."/>
            <person name="Armbruster J."/>
            <person name="Xie Y."/>
            <person name="Kirby M.L."/>
            <person name="Tian Y."/>
            <person name="Flanagan M.E."/>
            <person name="Mu W."/>
            <person name="Waldbieser G.C."/>
        </authorList>
    </citation>
    <scope>NUCLEOTIDE SEQUENCE [LARGE SCALE GENOMIC DNA]</scope>
    <source>
        <strain evidence="6">SDA103</strain>
    </source>
</reference>
<evidence type="ECO:0000313" key="6">
    <source>
        <dbReference type="Proteomes" id="UP000221080"/>
    </source>
</evidence>
<dbReference type="AlphaFoldDB" id="A0A9F7RLI5"/>
<organism evidence="6 7">
    <name type="scientific">Ictalurus punctatus</name>
    <name type="common">Channel catfish</name>
    <name type="synonym">Silurus punctatus</name>
    <dbReference type="NCBI Taxonomy" id="7998"/>
    <lineage>
        <taxon>Eukaryota</taxon>
        <taxon>Metazoa</taxon>
        <taxon>Chordata</taxon>
        <taxon>Craniata</taxon>
        <taxon>Vertebrata</taxon>
        <taxon>Euteleostomi</taxon>
        <taxon>Actinopterygii</taxon>
        <taxon>Neopterygii</taxon>
        <taxon>Teleostei</taxon>
        <taxon>Ostariophysi</taxon>
        <taxon>Siluriformes</taxon>
        <taxon>Ictaluridae</taxon>
        <taxon>Ictalurus</taxon>
    </lineage>
</organism>
<evidence type="ECO:0000256" key="3">
    <source>
        <dbReference type="ARBA" id="ARBA00023136"/>
    </source>
</evidence>
<dbReference type="PANTHER" id="PTHR12080:SF59">
    <property type="entry name" value="HEPATIC AND GLIAL CELL ADHESION MOLECULE"/>
    <property type="match status" value="1"/>
</dbReference>
<gene>
    <name evidence="7" type="primary">LOC108262171</name>
</gene>
<evidence type="ECO:0000256" key="2">
    <source>
        <dbReference type="ARBA" id="ARBA00022729"/>
    </source>
</evidence>
<accession>A0A9F7RLI5</accession>
<comment type="subcellular location">
    <subcellularLocation>
        <location evidence="1">Membrane</location>
    </subcellularLocation>
</comment>
<keyword evidence="5" id="KW-1133">Transmembrane helix</keyword>
<evidence type="ECO:0000313" key="7">
    <source>
        <dbReference type="RefSeq" id="XP_053537503.1"/>
    </source>
</evidence>
<feature type="transmembrane region" description="Helical" evidence="5">
    <location>
        <begin position="241"/>
        <end position="263"/>
    </location>
</feature>
<dbReference type="InterPro" id="IPR013783">
    <property type="entry name" value="Ig-like_fold"/>
</dbReference>
<dbReference type="Proteomes" id="UP000221080">
    <property type="component" value="Chromosome 7"/>
</dbReference>
<dbReference type="Gene3D" id="2.60.40.10">
    <property type="entry name" value="Immunoglobulins"/>
    <property type="match status" value="2"/>
</dbReference>
<reference evidence="7" key="2">
    <citation type="submission" date="2025-08" db="UniProtKB">
        <authorList>
            <consortium name="RefSeq"/>
        </authorList>
    </citation>
    <scope>IDENTIFICATION</scope>
    <source>
        <tissue evidence="7">Blood</tissue>
    </source>
</reference>
<dbReference type="RefSeq" id="XP_053537503.1">
    <property type="nucleotide sequence ID" value="XM_053681528.1"/>
</dbReference>
<keyword evidence="3 5" id="KW-0472">Membrane</keyword>
<sequence>MKALVWCWSLNCLGPFQFVQRDTILFTCSLILVMFSPAAGVCNVLADTNTEMVLKGGSSLDLTLTYPKNSVLFVNWNFNGKMFADYTPSRNYIFRASQFSGRLKGFNDKIGVTLKDLQPQDSGTFSVVAVGPEGQYPTQDIKVYIENPITAVQIEKNQAWRLSTNSCDVEVRCAALGAESVSYLWSGYKTGSGAQLQFSLSPAEGAVTLNCTAANNVSSSSATETLSCSTEHPRTETQLSVLNLISSLVAASPYLLVTIILGVKCYRARGHHNSQYAMKVIEE</sequence>
<dbReference type="InterPro" id="IPR036179">
    <property type="entry name" value="Ig-like_dom_sf"/>
</dbReference>
<dbReference type="SUPFAM" id="SSF48726">
    <property type="entry name" value="Immunoglobulin"/>
    <property type="match status" value="1"/>
</dbReference>
<dbReference type="OrthoDB" id="9835793at2759"/>
<name>A0A9F7RLI5_ICTPU</name>
<evidence type="ECO:0000256" key="5">
    <source>
        <dbReference type="SAM" id="Phobius"/>
    </source>
</evidence>
<dbReference type="GO" id="GO:0005911">
    <property type="term" value="C:cell-cell junction"/>
    <property type="evidence" value="ECO:0007669"/>
    <property type="project" value="TreeGrafter"/>
</dbReference>
<proteinExistence type="predicted"/>
<keyword evidence="6" id="KW-1185">Reference proteome</keyword>
<keyword evidence="4" id="KW-0325">Glycoprotein</keyword>
<evidence type="ECO:0000256" key="4">
    <source>
        <dbReference type="ARBA" id="ARBA00023180"/>
    </source>
</evidence>
<evidence type="ECO:0000256" key="1">
    <source>
        <dbReference type="ARBA" id="ARBA00004370"/>
    </source>
</evidence>
<protein>
    <submittedName>
        <fullName evidence="7">SLAM family member 8-like</fullName>
    </submittedName>
</protein>
<keyword evidence="2" id="KW-0732">Signal</keyword>
<dbReference type="InterPro" id="IPR015631">
    <property type="entry name" value="CD2/SLAM_rcpt"/>
</dbReference>
<dbReference type="PANTHER" id="PTHR12080">
    <property type="entry name" value="SIGNALING LYMPHOCYTIC ACTIVATION MOLECULE"/>
    <property type="match status" value="1"/>
</dbReference>